<dbReference type="OrthoDB" id="4021219at2759"/>
<sequence>MTDIEIYTDPIISLVQDPNLSKDKCKSSELIRLIHEISERRINRLCSTSFIILQELENIQLKFKSWEFLSLDFNSDNHFSNDDNNIKDFNAGVANKVISACTDLNVKIAKISSDIDLISKNSRTLSPKDLMSDAGTMLTSLLLRIIKLKNDVVEQLSISYSKARLIIIGEELEMWEDENTVMYYKSFIVALLQQLNDAVEQGDGDAKYECLAVINDLEKMFEKFRIEKLIDKTLEDSRHEHDVQEKQKGEEEEEEEAVQAKASADETMTTMTTTPQSTISTHDKTQEHLQHHFRYEDHLDSVDSETDYYDKHETSPDDMYSEYSMFSSSPQLPMVHSITSVKDQDSISNYHGSITEELPYLMTAFSSAKNFTNDVKHYKLEEEKENKPVKTKPIPVAVNPSPQPKKPFFHKTNLPNSSLYSESNVIHPPLYSSSVLRTFGIKPQVISVPKDAVEKKKTTKDKPLLLTEENISNLTQQQLRHHDYID</sequence>
<accession>A0A1D8PT47</accession>
<dbReference type="InParanoid" id="A0A1D8PT47"/>
<feature type="compositionally biased region" description="Basic and acidic residues" evidence="1">
    <location>
        <begin position="237"/>
        <end position="249"/>
    </location>
</feature>
<dbReference type="GO" id="GO:0051646">
    <property type="term" value="P:mitochondrion localization"/>
    <property type="evidence" value="ECO:0000315"/>
    <property type="project" value="CGD"/>
</dbReference>
<keyword evidence="4" id="KW-1185">Reference proteome</keyword>
<feature type="region of interest" description="Disordered" evidence="1">
    <location>
        <begin position="382"/>
        <end position="408"/>
    </location>
</feature>
<reference evidence="3 4" key="2">
    <citation type="journal article" date="2007" name="Genome Biol.">
        <title>Assembly of the Candida albicans genome into sixteen supercontigs aligned on the eight chromosomes.</title>
        <authorList>
            <person name="van het Hoog M."/>
            <person name="Rast T.J."/>
            <person name="Martchenko M."/>
            <person name="Grindle S."/>
            <person name="Dignard D."/>
            <person name="Hogues H."/>
            <person name="Cuomo C."/>
            <person name="Berriman M."/>
            <person name="Scherer S."/>
            <person name="Magee B.B."/>
            <person name="Whiteway M."/>
            <person name="Chibana H."/>
            <person name="Nantel A."/>
            <person name="Magee P.T."/>
        </authorList>
    </citation>
    <scope>GENOME REANNOTATION</scope>
    <source>
        <strain evidence="4">SC5314 / ATCC MYA-2876</strain>
    </source>
</reference>
<reference evidence="3 4" key="1">
    <citation type="journal article" date="2004" name="Proc. Natl. Acad. Sci. U.S.A.">
        <title>The diploid genome sequence of Candida albicans.</title>
        <authorList>
            <person name="Jones T."/>
            <person name="Federspiel N.A."/>
            <person name="Chibana H."/>
            <person name="Dungan J."/>
            <person name="Kalman S."/>
            <person name="Magee B.B."/>
            <person name="Newport G."/>
            <person name="Thorstenson Y.R."/>
            <person name="Agabian N."/>
            <person name="Magee P.T."/>
            <person name="Davis R.W."/>
            <person name="Scherer S."/>
        </authorList>
    </citation>
    <scope>NUCLEOTIDE SEQUENCE [LARGE SCALE GENOMIC DNA]</scope>
    <source>
        <strain evidence="4">SC5314 / ATCC MYA-2876</strain>
    </source>
</reference>
<dbReference type="CGD" id="CAL0000178303">
    <property type="gene designation" value="MDM36"/>
</dbReference>
<dbReference type="Proteomes" id="UP000000559">
    <property type="component" value="Chromosome R"/>
</dbReference>
<reference evidence="3 4" key="3">
    <citation type="journal article" date="2013" name="Genome Biol.">
        <title>Assembly of a phased diploid Candida albicans genome facilitates allele-specific measurements and provides a simple model for repeat and indel structure.</title>
        <authorList>
            <person name="Muzzey D."/>
            <person name="Schwartz K."/>
            <person name="Weissman J.S."/>
            <person name="Sherlock G."/>
        </authorList>
    </citation>
    <scope>NUCLEOTIDE SEQUENCE [LARGE SCALE GENOMIC DNA]</scope>
    <source>
        <strain evidence="4">SC5314 / ATCC MYA-2876</strain>
    </source>
</reference>
<protein>
    <submittedName>
        <fullName evidence="3">Uncharacterized protein</fullName>
    </submittedName>
</protein>
<evidence type="ECO:0000313" key="2">
    <source>
        <dbReference type="CGD" id="CAL0000178303"/>
    </source>
</evidence>
<proteinExistence type="predicted"/>
<organism evidence="3 4">
    <name type="scientific">Candida albicans (strain SC5314 / ATCC MYA-2876)</name>
    <name type="common">Yeast</name>
    <dbReference type="NCBI Taxonomy" id="237561"/>
    <lineage>
        <taxon>Eukaryota</taxon>
        <taxon>Fungi</taxon>
        <taxon>Dikarya</taxon>
        <taxon>Ascomycota</taxon>
        <taxon>Saccharomycotina</taxon>
        <taxon>Pichiomycetes</taxon>
        <taxon>Debaryomycetaceae</taxon>
        <taxon>Candida/Lodderomyces clade</taxon>
        <taxon>Candida</taxon>
    </lineage>
</organism>
<name>A0A1D8PT47_CANAL</name>
<dbReference type="eggNOG" id="ENOG502RNI7">
    <property type="taxonomic scope" value="Eukaryota"/>
</dbReference>
<dbReference type="KEGG" id="cal:CAALFM_CR05730CA"/>
<gene>
    <name evidence="2" type="primary">MDM36</name>
    <name evidence="3" type="ordered locus">CAALFM_CR05730CA</name>
    <name evidence="2" type="ordered locus">orf19.13960</name>
</gene>
<dbReference type="FunCoup" id="A0A1D8PT47">
    <property type="interactions" value="32"/>
</dbReference>
<evidence type="ECO:0000256" key="1">
    <source>
        <dbReference type="SAM" id="MobiDB-lite"/>
    </source>
</evidence>
<dbReference type="VEuPathDB" id="FungiDB:CR_05730C_A"/>
<feature type="region of interest" description="Disordered" evidence="1">
    <location>
        <begin position="237"/>
        <end position="282"/>
    </location>
</feature>
<dbReference type="RefSeq" id="XP_711705.2">
    <property type="nucleotide sequence ID" value="XM_706613.2"/>
</dbReference>
<feature type="compositionally biased region" description="Low complexity" evidence="1">
    <location>
        <begin position="259"/>
        <end position="274"/>
    </location>
</feature>
<evidence type="ECO:0000313" key="4">
    <source>
        <dbReference type="Proteomes" id="UP000000559"/>
    </source>
</evidence>
<evidence type="ECO:0000313" key="3">
    <source>
        <dbReference type="EMBL" id="AOW31289.1"/>
    </source>
</evidence>
<dbReference type="EMBL" id="CP017630">
    <property type="protein sequence ID" value="AOW31289.1"/>
    <property type="molecule type" value="Genomic_DNA"/>
</dbReference>
<dbReference type="GeneID" id="3646698"/>
<dbReference type="AlphaFoldDB" id="A0A1D8PT47"/>